<keyword evidence="3" id="KW-1133">Transmembrane helix</keyword>
<sequence length="565" mass="60160">MGLALQVYRGRHCVGTLDDALTVATVASLVGLVVFGTNMVPASPWVPRSVPVVATFVMVALAVGARTAVRLRRERDGRPDKSSARRVIVFGAGTEGQQLIRTMLSDPGSNYLPVALLDDDPDVRLRRVLGVAVRGTRADVARVAEAAHADLLVIAHHSLDATAVRDLALAATEAGLSVQVLPPLTERLRSWSRLSDLQDLDINALLGRRPVEIDVAAIAGYLGGRRVLVTGAGGSIGSELCRQIHTFGPSELLMLDRDESALHATQLSIYGTALLDTPDVILADIRDAATLCRLFVELRPDVVFHAAALKHLPLLEQYPGEAWETNVCGTDHVLRAAQLASVDRFVNISTDKAADPISVLGRSKRIGERLVAQMATESEGTYLSVRFGNVLGSRGSVLTTFADQIANGTPVTVTHPDVTRFFMTIPEAVQLVIYAAAIGAPGEALVLDMGAPVRIADVARQLMGLAGKPTEIVYTGLRDGEKLHEELLGRLEVARRPIHPAISHIDVPTLDPDVARARASAVGAARALSELTTPRPAPDRLLVEEPVPAPATATPVGETIERSAS</sequence>
<name>A0ABV9ZNA8_9PSEU</name>
<dbReference type="EMBL" id="JBHSKG010000019">
    <property type="protein sequence ID" value="MFC5141954.1"/>
    <property type="molecule type" value="Genomic_DNA"/>
</dbReference>
<protein>
    <submittedName>
        <fullName evidence="5">Polysaccharide biosynthesis protein</fullName>
    </submittedName>
</protein>
<dbReference type="InterPro" id="IPR051203">
    <property type="entry name" value="Polysaccharide_Synthase-Rel"/>
</dbReference>
<evidence type="ECO:0000313" key="5">
    <source>
        <dbReference type="EMBL" id="MFC5141954.1"/>
    </source>
</evidence>
<evidence type="ECO:0000256" key="3">
    <source>
        <dbReference type="SAM" id="Phobius"/>
    </source>
</evidence>
<keyword evidence="6" id="KW-1185">Reference proteome</keyword>
<dbReference type="Pfam" id="PF02719">
    <property type="entry name" value="Polysacc_synt_2"/>
    <property type="match status" value="1"/>
</dbReference>
<comment type="caution">
    <text evidence="5">The sequence shown here is derived from an EMBL/GenBank/DDBJ whole genome shotgun (WGS) entry which is preliminary data.</text>
</comment>
<keyword evidence="3" id="KW-0472">Membrane</keyword>
<reference evidence="6" key="1">
    <citation type="journal article" date="2019" name="Int. J. Syst. Evol. Microbiol.">
        <title>The Global Catalogue of Microorganisms (GCM) 10K type strain sequencing project: providing services to taxonomists for standard genome sequencing and annotation.</title>
        <authorList>
            <consortium name="The Broad Institute Genomics Platform"/>
            <consortium name="The Broad Institute Genome Sequencing Center for Infectious Disease"/>
            <person name="Wu L."/>
            <person name="Ma J."/>
        </authorList>
    </citation>
    <scope>NUCLEOTIDE SEQUENCE [LARGE SCALE GENOMIC DNA]</scope>
    <source>
        <strain evidence="6">XZYJ18</strain>
    </source>
</reference>
<accession>A0ABV9ZNA8</accession>
<dbReference type="Proteomes" id="UP001596175">
    <property type="component" value="Unassembled WGS sequence"/>
</dbReference>
<dbReference type="RefSeq" id="WP_378024090.1">
    <property type="nucleotide sequence ID" value="NZ_JBHSKG010000019.1"/>
</dbReference>
<evidence type="ECO:0000256" key="1">
    <source>
        <dbReference type="ARBA" id="ARBA00007430"/>
    </source>
</evidence>
<dbReference type="CDD" id="cd05237">
    <property type="entry name" value="UDP_invert_4-6DH_SDR_e"/>
    <property type="match status" value="1"/>
</dbReference>
<dbReference type="Gene3D" id="3.40.50.720">
    <property type="entry name" value="NAD(P)-binding Rossmann-like Domain"/>
    <property type="match status" value="2"/>
</dbReference>
<dbReference type="InterPro" id="IPR003869">
    <property type="entry name" value="Polysac_CapD-like"/>
</dbReference>
<dbReference type="InterPro" id="IPR036291">
    <property type="entry name" value="NAD(P)-bd_dom_sf"/>
</dbReference>
<keyword evidence="3" id="KW-0812">Transmembrane</keyword>
<dbReference type="PANTHER" id="PTHR43318:SF1">
    <property type="entry name" value="POLYSACCHARIDE BIOSYNTHESIS PROTEIN EPSC-RELATED"/>
    <property type="match status" value="1"/>
</dbReference>
<evidence type="ECO:0000259" key="4">
    <source>
        <dbReference type="Pfam" id="PF02719"/>
    </source>
</evidence>
<proteinExistence type="inferred from homology"/>
<feature type="transmembrane region" description="Helical" evidence="3">
    <location>
        <begin position="52"/>
        <end position="69"/>
    </location>
</feature>
<feature type="compositionally biased region" description="Low complexity" evidence="2">
    <location>
        <begin position="545"/>
        <end position="558"/>
    </location>
</feature>
<gene>
    <name evidence="5" type="ORF">ACFPK1_27220</name>
</gene>
<dbReference type="Pfam" id="PF13727">
    <property type="entry name" value="CoA_binding_3"/>
    <property type="match status" value="1"/>
</dbReference>
<dbReference type="SUPFAM" id="SSF51735">
    <property type="entry name" value="NAD(P)-binding Rossmann-fold domains"/>
    <property type="match status" value="2"/>
</dbReference>
<organism evidence="5 6">
    <name type="scientific">Actinomycetospora rhizophila</name>
    <dbReference type="NCBI Taxonomy" id="1416876"/>
    <lineage>
        <taxon>Bacteria</taxon>
        <taxon>Bacillati</taxon>
        <taxon>Actinomycetota</taxon>
        <taxon>Actinomycetes</taxon>
        <taxon>Pseudonocardiales</taxon>
        <taxon>Pseudonocardiaceae</taxon>
        <taxon>Actinomycetospora</taxon>
    </lineage>
</organism>
<evidence type="ECO:0000313" key="6">
    <source>
        <dbReference type="Proteomes" id="UP001596175"/>
    </source>
</evidence>
<evidence type="ECO:0000256" key="2">
    <source>
        <dbReference type="SAM" id="MobiDB-lite"/>
    </source>
</evidence>
<feature type="domain" description="Polysaccharide biosynthesis protein CapD-like" evidence="4">
    <location>
        <begin position="227"/>
        <end position="504"/>
    </location>
</feature>
<feature type="region of interest" description="Disordered" evidence="2">
    <location>
        <begin position="545"/>
        <end position="565"/>
    </location>
</feature>
<feature type="transmembrane region" description="Helical" evidence="3">
    <location>
        <begin position="20"/>
        <end position="40"/>
    </location>
</feature>
<dbReference type="PANTHER" id="PTHR43318">
    <property type="entry name" value="UDP-N-ACETYLGLUCOSAMINE 4,6-DEHYDRATASE"/>
    <property type="match status" value="1"/>
</dbReference>
<comment type="similarity">
    <text evidence="1">Belongs to the polysaccharide synthase family.</text>
</comment>